<comment type="caution">
    <text evidence="1">The sequence shown here is derived from an EMBL/GenBank/DDBJ whole genome shotgun (WGS) entry which is preliminary data.</text>
</comment>
<accession>A0A2N5Y3T8</accession>
<dbReference type="NCBIfam" id="TIGR01374">
    <property type="entry name" value="soxD"/>
    <property type="match status" value="1"/>
</dbReference>
<keyword evidence="2" id="KW-1185">Reference proteome</keyword>
<dbReference type="EMBL" id="PKLZ01000003">
    <property type="protein sequence ID" value="PLW83064.1"/>
    <property type="molecule type" value="Genomic_DNA"/>
</dbReference>
<dbReference type="GO" id="GO:0008115">
    <property type="term" value="F:sarcosine oxidase activity"/>
    <property type="evidence" value="ECO:0007669"/>
    <property type="project" value="InterPro"/>
</dbReference>
<evidence type="ECO:0000313" key="1">
    <source>
        <dbReference type="EMBL" id="PLW83064.1"/>
    </source>
</evidence>
<evidence type="ECO:0000313" key="2">
    <source>
        <dbReference type="Proteomes" id="UP000234845"/>
    </source>
</evidence>
<reference evidence="2" key="1">
    <citation type="submission" date="2017-11" db="EMBL/GenBank/DDBJ databases">
        <title>The draft genome sequence of Chromatocurvus sp. F02.</title>
        <authorList>
            <person name="Du Z.-J."/>
            <person name="Chang Y.-Q."/>
        </authorList>
    </citation>
    <scope>NUCLEOTIDE SEQUENCE [LARGE SCALE GENOMIC DNA]</scope>
    <source>
        <strain evidence="2">F02</strain>
    </source>
</reference>
<dbReference type="AlphaFoldDB" id="A0A2N5Y3T8"/>
<proteinExistence type="predicted"/>
<protein>
    <submittedName>
        <fullName evidence="1">Sarcosine oxidase subunit delta</fullName>
    </submittedName>
</protein>
<dbReference type="Pfam" id="PF04267">
    <property type="entry name" value="SoxD"/>
    <property type="match status" value="1"/>
</dbReference>
<dbReference type="GO" id="GO:0046653">
    <property type="term" value="P:tetrahydrofolate metabolic process"/>
    <property type="evidence" value="ECO:0007669"/>
    <property type="project" value="InterPro"/>
</dbReference>
<dbReference type="RefSeq" id="WP_101520665.1">
    <property type="nucleotide sequence ID" value="NZ_PKLZ01000003.1"/>
</dbReference>
<organism evidence="1 2">
    <name type="scientific">Kineobactrum sediminis</name>
    <dbReference type="NCBI Taxonomy" id="1905677"/>
    <lineage>
        <taxon>Bacteria</taxon>
        <taxon>Pseudomonadati</taxon>
        <taxon>Pseudomonadota</taxon>
        <taxon>Gammaproteobacteria</taxon>
        <taxon>Cellvibrionales</taxon>
        <taxon>Halieaceae</taxon>
        <taxon>Kineobactrum</taxon>
    </lineage>
</organism>
<gene>
    <name evidence="1" type="ORF">CWI75_06475</name>
</gene>
<dbReference type="Proteomes" id="UP000234845">
    <property type="component" value="Unassembled WGS sequence"/>
</dbReference>
<dbReference type="Gene3D" id="3.30.2270.10">
    <property type="entry name" value="Folate-binding superfamily"/>
    <property type="match status" value="1"/>
</dbReference>
<dbReference type="OrthoDB" id="7159274at2"/>
<sequence>MMRIECPWCGSRTEDEFTCGGQSHIARPDPARASDGEWAAYLYQRDNPKGLHYERWHHGFGCGQWFNVARHTVSHAILAVYTMSEPKPELPDVPGDKA</sequence>
<name>A0A2N5Y3T8_9GAMM</name>
<dbReference type="InterPro" id="IPR038561">
    <property type="entry name" value="SoxD_sf"/>
</dbReference>
<dbReference type="InterPro" id="IPR006279">
    <property type="entry name" value="SoxD"/>
</dbReference>